<dbReference type="Pfam" id="PF05598">
    <property type="entry name" value="DUF772"/>
    <property type="match status" value="1"/>
</dbReference>
<feature type="region of interest" description="Disordered" evidence="1">
    <location>
        <begin position="79"/>
        <end position="101"/>
    </location>
</feature>
<dbReference type="PATRIC" id="fig|1235788.3.peg.2838"/>
<comment type="caution">
    <text evidence="3">The sequence shown here is derived from an EMBL/GenBank/DDBJ whole genome shotgun (WGS) entry which is preliminary data.</text>
</comment>
<proteinExistence type="predicted"/>
<evidence type="ECO:0000313" key="3">
    <source>
        <dbReference type="EMBL" id="EOS11656.1"/>
    </source>
</evidence>
<evidence type="ECO:0000259" key="2">
    <source>
        <dbReference type="Pfam" id="PF05598"/>
    </source>
</evidence>
<organism evidence="3 4">
    <name type="scientific">Phocaeicola sartorii</name>
    <dbReference type="NCBI Taxonomy" id="671267"/>
    <lineage>
        <taxon>Bacteria</taxon>
        <taxon>Pseudomonadati</taxon>
        <taxon>Bacteroidota</taxon>
        <taxon>Bacteroidia</taxon>
        <taxon>Bacteroidales</taxon>
        <taxon>Bacteroidaceae</taxon>
        <taxon>Phocaeicola</taxon>
    </lineage>
</organism>
<dbReference type="InterPro" id="IPR008490">
    <property type="entry name" value="Transposase_InsH_N"/>
</dbReference>
<evidence type="ECO:0000313" key="4">
    <source>
        <dbReference type="Proteomes" id="UP000014200"/>
    </source>
</evidence>
<protein>
    <recommendedName>
        <fullName evidence="2">Transposase InsH N-terminal domain-containing protein</fullName>
    </recommendedName>
</protein>
<name>R9I6D5_9BACT</name>
<keyword evidence="4" id="KW-1185">Reference proteome</keyword>
<dbReference type="HOGENOM" id="CLU_2235276_0_0_10"/>
<dbReference type="Proteomes" id="UP000014200">
    <property type="component" value="Unassembled WGS sequence"/>
</dbReference>
<sequence>MIIGSLLIKHKMNQSDEETILAIQENPYMQYFVGLSEFTDKPIFDPTLFVNIRKRLGNNDFNNMSVSLLKKQVEKARISAEEKSKDKDDSNSGSSPATDEDAESTKFFIYLIS</sequence>
<reference evidence="3 4" key="1">
    <citation type="submission" date="2013-04" db="EMBL/GenBank/DDBJ databases">
        <title>The Genome Sequence of Bacteroides massiliensis dnLKV3.</title>
        <authorList>
            <consortium name="The Broad Institute Genomics Platform"/>
            <consortium name="The Broad Institute Genome Sequencing Center for Infectious Disease"/>
            <person name="Earl A."/>
            <person name="Xavier R."/>
            <person name="Kuhn K."/>
            <person name="Stappenbeck T."/>
            <person name="Walker B."/>
            <person name="Young S."/>
            <person name="Zeng Q."/>
            <person name="Gargeya S."/>
            <person name="Fitzgerald M."/>
            <person name="Haas B."/>
            <person name="Abouelleil A."/>
            <person name="Allen A.W."/>
            <person name="Alvarado L."/>
            <person name="Arachchi H.M."/>
            <person name="Berlin A.M."/>
            <person name="Chapman S.B."/>
            <person name="Gainer-Dewar J."/>
            <person name="Goldberg J."/>
            <person name="Griggs A."/>
            <person name="Gujja S."/>
            <person name="Hansen M."/>
            <person name="Howarth C."/>
            <person name="Imamovic A."/>
            <person name="Ireland A."/>
            <person name="Larimer J."/>
            <person name="McCowan C."/>
            <person name="Murphy C."/>
            <person name="Pearson M."/>
            <person name="Poon T.W."/>
            <person name="Priest M."/>
            <person name="Roberts A."/>
            <person name="Saif S."/>
            <person name="Shea T."/>
            <person name="Sisk P."/>
            <person name="Sykes S."/>
            <person name="Wortman J."/>
            <person name="Nusbaum C."/>
            <person name="Birren B."/>
        </authorList>
    </citation>
    <scope>NUCLEOTIDE SEQUENCE [LARGE SCALE GENOMIC DNA]</scope>
    <source>
        <strain evidence="4">dnLKV3</strain>
    </source>
</reference>
<evidence type="ECO:0000256" key="1">
    <source>
        <dbReference type="SAM" id="MobiDB-lite"/>
    </source>
</evidence>
<dbReference type="STRING" id="1235788.C802_02768"/>
<dbReference type="EMBL" id="ASSP01000017">
    <property type="protein sequence ID" value="EOS11656.1"/>
    <property type="molecule type" value="Genomic_DNA"/>
</dbReference>
<feature type="compositionally biased region" description="Basic and acidic residues" evidence="1">
    <location>
        <begin position="79"/>
        <end position="90"/>
    </location>
</feature>
<accession>R9I6D5</accession>
<dbReference type="AlphaFoldDB" id="R9I6D5"/>
<feature type="domain" description="Transposase InsH N-terminal" evidence="2">
    <location>
        <begin position="2"/>
        <end position="55"/>
    </location>
</feature>
<gene>
    <name evidence="3" type="ORF">C802_02768</name>
</gene>